<dbReference type="SUPFAM" id="SSF51735">
    <property type="entry name" value="NAD(P)-binding Rossmann-fold domains"/>
    <property type="match status" value="1"/>
</dbReference>
<dbReference type="GO" id="GO:0019354">
    <property type="term" value="P:siroheme biosynthetic process"/>
    <property type="evidence" value="ECO:0007669"/>
    <property type="project" value="UniProtKB-UniPathway"/>
</dbReference>
<name>A0A6N2V900_BLAHA</name>
<keyword evidence="5" id="KW-0627">Porphyrin biosynthesis</keyword>
<dbReference type="UniPathway" id="UPA00262">
    <property type="reaction ID" value="UER00222"/>
</dbReference>
<dbReference type="InterPro" id="IPR036291">
    <property type="entry name" value="NAD(P)-bd_dom_sf"/>
</dbReference>
<protein>
    <recommendedName>
        <fullName evidence="2">precorrin-2 dehydrogenase</fullName>
        <ecNumber evidence="2">1.3.1.76</ecNumber>
    </recommendedName>
</protein>
<evidence type="ECO:0000313" key="7">
    <source>
        <dbReference type="EMBL" id="VYT26914.1"/>
    </source>
</evidence>
<organism evidence="7">
    <name type="scientific">Blautia hansenii</name>
    <name type="common">Ruminococcus hansenii</name>
    <dbReference type="NCBI Taxonomy" id="1322"/>
    <lineage>
        <taxon>Bacteria</taxon>
        <taxon>Bacillati</taxon>
        <taxon>Bacillota</taxon>
        <taxon>Clostridia</taxon>
        <taxon>Lachnospirales</taxon>
        <taxon>Lachnospiraceae</taxon>
        <taxon>Blautia</taxon>
    </lineage>
</organism>
<dbReference type="PANTHER" id="PTHR35330">
    <property type="entry name" value="SIROHEME BIOSYNTHESIS PROTEIN MET8"/>
    <property type="match status" value="1"/>
</dbReference>
<evidence type="ECO:0000256" key="3">
    <source>
        <dbReference type="ARBA" id="ARBA00023002"/>
    </source>
</evidence>
<comment type="catalytic activity">
    <reaction evidence="6">
        <text>precorrin-2 + NAD(+) = sirohydrochlorin + NADH + 2 H(+)</text>
        <dbReference type="Rhea" id="RHEA:15613"/>
        <dbReference type="ChEBI" id="CHEBI:15378"/>
        <dbReference type="ChEBI" id="CHEBI:57540"/>
        <dbReference type="ChEBI" id="CHEBI:57945"/>
        <dbReference type="ChEBI" id="CHEBI:58351"/>
        <dbReference type="ChEBI" id="CHEBI:58827"/>
        <dbReference type="EC" id="1.3.1.76"/>
    </reaction>
</comment>
<evidence type="ECO:0000256" key="4">
    <source>
        <dbReference type="ARBA" id="ARBA00023027"/>
    </source>
</evidence>
<evidence type="ECO:0000256" key="6">
    <source>
        <dbReference type="ARBA" id="ARBA00047561"/>
    </source>
</evidence>
<evidence type="ECO:0000256" key="5">
    <source>
        <dbReference type="ARBA" id="ARBA00023244"/>
    </source>
</evidence>
<evidence type="ECO:0000256" key="2">
    <source>
        <dbReference type="ARBA" id="ARBA00012400"/>
    </source>
</evidence>
<dbReference type="InterPro" id="IPR028161">
    <property type="entry name" value="Met8-like"/>
</dbReference>
<dbReference type="Pfam" id="PF13241">
    <property type="entry name" value="NAD_binding_7"/>
    <property type="match status" value="1"/>
</dbReference>
<dbReference type="Gene3D" id="3.40.50.720">
    <property type="entry name" value="NAD(P)-binding Rossmann-like Domain"/>
    <property type="match status" value="1"/>
</dbReference>
<sequence>MEHKEKKFFPLFVDFTQKRAVVIGGGKIAVRRIQTLLTFVGEITVIAPACTESVKTLCQKGKIIYKQKKFEAEDIENADLVLAVTDNHALNEEIYKICKENNILVNVASNQEKCDFHFPGILEYENVVIGFNGCGKDHKKVRRVREMIQEMLSHKGE</sequence>
<dbReference type="NCBIfam" id="TIGR01470">
    <property type="entry name" value="cysG_Nterm"/>
    <property type="match status" value="1"/>
</dbReference>
<evidence type="ECO:0000256" key="1">
    <source>
        <dbReference type="ARBA" id="ARBA00005010"/>
    </source>
</evidence>
<dbReference type="GO" id="GO:0004325">
    <property type="term" value="F:ferrochelatase activity"/>
    <property type="evidence" value="ECO:0007669"/>
    <property type="project" value="InterPro"/>
</dbReference>
<keyword evidence="4" id="KW-0520">NAD</keyword>
<dbReference type="AlphaFoldDB" id="A0A6N2V900"/>
<proteinExistence type="predicted"/>
<dbReference type="PANTHER" id="PTHR35330:SF1">
    <property type="entry name" value="SIROHEME BIOSYNTHESIS PROTEIN MET8"/>
    <property type="match status" value="1"/>
</dbReference>
<gene>
    <name evidence="7" type="primary">sirC</name>
    <name evidence="7" type="ORF">BHLFYP23_00944</name>
</gene>
<reference evidence="7" key="1">
    <citation type="submission" date="2019-11" db="EMBL/GenBank/DDBJ databases">
        <authorList>
            <person name="Feng L."/>
        </authorList>
    </citation>
    <scope>NUCLEOTIDE SEQUENCE</scope>
    <source>
        <strain evidence="7">BhanseniiLFYP23</strain>
    </source>
</reference>
<accession>A0A6N2V900</accession>
<comment type="pathway">
    <text evidence="1">Porphyrin-containing compound metabolism; siroheme biosynthesis; sirohydrochlorin from precorrin-2: step 1/1.</text>
</comment>
<dbReference type="EMBL" id="CACRSY010000015">
    <property type="protein sequence ID" value="VYT26914.1"/>
    <property type="molecule type" value="Genomic_DNA"/>
</dbReference>
<dbReference type="EC" id="1.3.1.76" evidence="2"/>
<dbReference type="GO" id="GO:0043115">
    <property type="term" value="F:precorrin-2 dehydrogenase activity"/>
    <property type="evidence" value="ECO:0007669"/>
    <property type="project" value="UniProtKB-EC"/>
</dbReference>
<dbReference type="RefSeq" id="WP_009247407.1">
    <property type="nucleotide sequence ID" value="NZ_CACRSY010000015.1"/>
</dbReference>
<dbReference type="InterPro" id="IPR006367">
    <property type="entry name" value="Sirohaem_synthase_N"/>
</dbReference>
<keyword evidence="3 7" id="KW-0560">Oxidoreductase</keyword>